<dbReference type="AlphaFoldDB" id="A0A846Z6V8"/>
<reference evidence="2 3" key="1">
    <citation type="submission" date="2020-04" db="EMBL/GenBank/DDBJ databases">
        <title>MicrobeNet Type strains.</title>
        <authorList>
            <person name="Nicholson A.C."/>
        </authorList>
    </citation>
    <scope>NUCLEOTIDE SEQUENCE [LARGE SCALE GENOMIC DNA]</scope>
    <source>
        <strain evidence="2 3">ATCC BAA-277</strain>
    </source>
</reference>
<feature type="domain" description="AAA+ ATPase" evidence="1">
    <location>
        <begin position="101"/>
        <end position="224"/>
    </location>
</feature>
<keyword evidence="2" id="KW-0067">ATP-binding</keyword>
<dbReference type="CDD" id="cd00009">
    <property type="entry name" value="AAA"/>
    <property type="match status" value="1"/>
</dbReference>
<organism evidence="2 3">
    <name type="scientific">Actinomadura latina</name>
    <dbReference type="NCBI Taxonomy" id="163603"/>
    <lineage>
        <taxon>Bacteria</taxon>
        <taxon>Bacillati</taxon>
        <taxon>Actinomycetota</taxon>
        <taxon>Actinomycetes</taxon>
        <taxon>Streptosporangiales</taxon>
        <taxon>Thermomonosporaceae</taxon>
        <taxon>Actinomadura</taxon>
    </lineage>
</organism>
<dbReference type="SMART" id="SM00382">
    <property type="entry name" value="AAA"/>
    <property type="match status" value="1"/>
</dbReference>
<keyword evidence="2" id="KW-0547">Nucleotide-binding</keyword>
<gene>
    <name evidence="2" type="ORF">HGB48_20630</name>
</gene>
<name>A0A846Z6V8_9ACTN</name>
<proteinExistence type="predicted"/>
<dbReference type="EMBL" id="JAAXPI010000030">
    <property type="protein sequence ID" value="NKZ06133.1"/>
    <property type="molecule type" value="Genomic_DNA"/>
</dbReference>
<dbReference type="GO" id="GO:0005524">
    <property type="term" value="F:ATP binding"/>
    <property type="evidence" value="ECO:0007669"/>
    <property type="project" value="UniProtKB-KW"/>
</dbReference>
<protein>
    <submittedName>
        <fullName evidence="2">ATP-binding protein</fullName>
    </submittedName>
</protein>
<comment type="caution">
    <text evidence="2">The sequence shown here is derived from an EMBL/GenBank/DDBJ whole genome shotgun (WGS) entry which is preliminary data.</text>
</comment>
<dbReference type="Proteomes" id="UP000579250">
    <property type="component" value="Unassembled WGS sequence"/>
</dbReference>
<dbReference type="InterPro" id="IPR003593">
    <property type="entry name" value="AAA+_ATPase"/>
</dbReference>
<dbReference type="InterPro" id="IPR016024">
    <property type="entry name" value="ARM-type_fold"/>
</dbReference>
<keyword evidence="3" id="KW-1185">Reference proteome</keyword>
<dbReference type="InterPro" id="IPR027417">
    <property type="entry name" value="P-loop_NTPase"/>
</dbReference>
<dbReference type="RefSeq" id="WP_168444691.1">
    <property type="nucleotide sequence ID" value="NZ_JAAXPI010000030.1"/>
</dbReference>
<evidence type="ECO:0000313" key="3">
    <source>
        <dbReference type="Proteomes" id="UP000579250"/>
    </source>
</evidence>
<evidence type="ECO:0000259" key="1">
    <source>
        <dbReference type="SMART" id="SM00382"/>
    </source>
</evidence>
<dbReference type="SUPFAM" id="SSF48371">
    <property type="entry name" value="ARM repeat"/>
    <property type="match status" value="1"/>
</dbReference>
<sequence>MAQTGDLELRGRYVAGHNIVFQSAEPESDDTPPFLIVDRNYLSEQLHKPKVMYVARSPNWADVVHGFDPDLKFIERDQTSELCSTIRTELVDKCKQGADSQLHSLFVLGAPGAGKTTLVRRVAALLVLAGECVVADFGANTERVSPGEVNAYINALDELARQGTPVLALLDDPFFANSGWVELLHALSRPHHRGIAILGASPDFLFDRFASSLFGRRVVGRTVALSKPSAQEKEVLALLHDREPATSSTSDDDLLVVAMEAAAGESFREIINRIWMTLNGGLPVDSTIDRRRLPWPVIAFAIVCYFHRNYVLCPEPLLRELLLDTLIETPPSYLSQELQELVTREGWHIFSAQQTAIEQVDRMRLIGATHARVAREAWNHSPLRGLNVEKAVVDVSVRVPQSTHHLAELILALQSSSTTSERRLANRFAVRWSNALEQGAVETQDVCALVRQLKSSRAARLQFRGTLRKCLNAQDSQSWLAAWQLYHLASASLHPQEREFLLKVNIPWTLKIADLSKGPREAIDIAMRLGGDVRQIVTDRLLESLRGEVEWRLDAEPLAWLINHLPDSKVLPLLDYIYDWLENDLLSEPDVDRTSAACVVDALVSFSEATTELDGSAKERLFGTVFDWLLASPETNARVMQRILELTEHRVGEGDPSTTVVLTHVLNLLLERPESNEGTWAVLLTLLGRLPSLGEEAERIVPLAFDWLREHPETNVGTWGVLLTLLGRLPGLAEEAERIVPLAFEWLLQRPEGNESAWSTLLALLGRLPGLAEEADRIAPLAFEWLRQRPESNESAWSALLTLLGRLPGLAEEAERIVPLAFEWLQQRPESNEGTWCALLTVLGRLPGLAQEAERIVPLAFEWLQQRPESNEAAWGALLMLLGRLPGLAEEIERIVPLAFNWLRERPESHESAWLSLLTLLRNSPGLPAERIVPQTYEWLRERSGAHVAIWAGLIVTLASPLELDPEQRSEILSAMHEWSNRYVDAESPQARGVELLLLADSHMDESMPTVEKELKYVEETPSPGPTILFPLTYLIRKMQRPDLSARLSSWAQGYQEDSDATESDHYLSLVALVPLELAQPLNPSP</sequence>
<dbReference type="SUPFAM" id="SSF52540">
    <property type="entry name" value="P-loop containing nucleoside triphosphate hydrolases"/>
    <property type="match status" value="1"/>
</dbReference>
<accession>A0A846Z6V8</accession>
<evidence type="ECO:0000313" key="2">
    <source>
        <dbReference type="EMBL" id="NKZ06133.1"/>
    </source>
</evidence>